<organism evidence="9 10">
    <name type="scientific">Didymella pomorum</name>
    <dbReference type="NCBI Taxonomy" id="749634"/>
    <lineage>
        <taxon>Eukaryota</taxon>
        <taxon>Fungi</taxon>
        <taxon>Dikarya</taxon>
        <taxon>Ascomycota</taxon>
        <taxon>Pezizomycotina</taxon>
        <taxon>Dothideomycetes</taxon>
        <taxon>Pleosporomycetidae</taxon>
        <taxon>Pleosporales</taxon>
        <taxon>Pleosporineae</taxon>
        <taxon>Didymellaceae</taxon>
        <taxon>Didymella</taxon>
    </lineage>
</organism>
<dbReference type="InterPro" id="IPR002401">
    <property type="entry name" value="Cyt_P450_E_grp-I"/>
</dbReference>
<name>A0A9W9DB57_9PLEO</name>
<evidence type="ECO:0000256" key="6">
    <source>
        <dbReference type="PIRSR" id="PIRSR602401-1"/>
    </source>
</evidence>
<dbReference type="Proteomes" id="UP001140510">
    <property type="component" value="Unassembled WGS sequence"/>
</dbReference>
<dbReference type="GO" id="GO:0016705">
    <property type="term" value="F:oxidoreductase activity, acting on paired donors, with incorporation or reduction of molecular oxygen"/>
    <property type="evidence" value="ECO:0007669"/>
    <property type="project" value="InterPro"/>
</dbReference>
<feature type="transmembrane region" description="Helical" evidence="8">
    <location>
        <begin position="7"/>
        <end position="29"/>
    </location>
</feature>
<evidence type="ECO:0000256" key="2">
    <source>
        <dbReference type="ARBA" id="ARBA00022723"/>
    </source>
</evidence>
<dbReference type="OrthoDB" id="1103324at2759"/>
<protein>
    <recommendedName>
        <fullName evidence="11">Cytochrome P450</fullName>
    </recommendedName>
</protein>
<dbReference type="SUPFAM" id="SSF48264">
    <property type="entry name" value="Cytochrome P450"/>
    <property type="match status" value="1"/>
</dbReference>
<dbReference type="PANTHER" id="PTHR46300">
    <property type="entry name" value="P450, PUTATIVE (EUROFUNG)-RELATED-RELATED"/>
    <property type="match status" value="1"/>
</dbReference>
<keyword evidence="4 6" id="KW-0408">Iron</keyword>
<proteinExistence type="inferred from homology"/>
<dbReference type="Pfam" id="PF00067">
    <property type="entry name" value="p450"/>
    <property type="match status" value="1"/>
</dbReference>
<keyword evidence="8" id="KW-0812">Transmembrane</keyword>
<evidence type="ECO:0000313" key="9">
    <source>
        <dbReference type="EMBL" id="KAJ4411530.1"/>
    </source>
</evidence>
<keyword evidence="10" id="KW-1185">Reference proteome</keyword>
<keyword evidence="8" id="KW-0472">Membrane</keyword>
<dbReference type="GO" id="GO:0005506">
    <property type="term" value="F:iron ion binding"/>
    <property type="evidence" value="ECO:0007669"/>
    <property type="project" value="InterPro"/>
</dbReference>
<accession>A0A9W9DB57</accession>
<evidence type="ECO:0000256" key="8">
    <source>
        <dbReference type="SAM" id="Phobius"/>
    </source>
</evidence>
<dbReference type="InterPro" id="IPR017972">
    <property type="entry name" value="Cyt_P450_CS"/>
</dbReference>
<dbReference type="Gene3D" id="1.10.630.10">
    <property type="entry name" value="Cytochrome P450"/>
    <property type="match status" value="1"/>
</dbReference>
<evidence type="ECO:0000256" key="1">
    <source>
        <dbReference type="ARBA" id="ARBA00010617"/>
    </source>
</evidence>
<evidence type="ECO:0000313" key="10">
    <source>
        <dbReference type="Proteomes" id="UP001140510"/>
    </source>
</evidence>
<dbReference type="InterPro" id="IPR036396">
    <property type="entry name" value="Cyt_P450_sf"/>
</dbReference>
<reference evidence="9" key="1">
    <citation type="submission" date="2022-10" db="EMBL/GenBank/DDBJ databases">
        <title>Tapping the CABI collections for fungal endophytes: first genome assemblies for Collariella, Neodidymelliopsis, Ascochyta clinopodiicola, Didymella pomorum, Didymosphaeria variabile, Neocosmospora piperis and Neocucurbitaria cava.</title>
        <authorList>
            <person name="Hill R."/>
        </authorList>
    </citation>
    <scope>NUCLEOTIDE SEQUENCE</scope>
    <source>
        <strain evidence="9">IMI 355091</strain>
    </source>
</reference>
<dbReference type="GO" id="GO:0004497">
    <property type="term" value="F:monooxygenase activity"/>
    <property type="evidence" value="ECO:0007669"/>
    <property type="project" value="UniProtKB-KW"/>
</dbReference>
<keyword evidence="2 6" id="KW-0479">Metal-binding</keyword>
<comment type="similarity">
    <text evidence="1 7">Belongs to the cytochrome P450 family.</text>
</comment>
<dbReference type="EMBL" id="JAPEVA010000005">
    <property type="protein sequence ID" value="KAJ4411530.1"/>
    <property type="molecule type" value="Genomic_DNA"/>
</dbReference>
<evidence type="ECO:0000256" key="4">
    <source>
        <dbReference type="ARBA" id="ARBA00023004"/>
    </source>
</evidence>
<sequence>MASSNSFLFQTAIGSIIIYTVVCLIRFSLKSLPPKNYPPGPSCLPLIGNVHHFASDKLHVKFTKWRKTYGDIVGLKAGPANLVVLNSAEVVRELLEKRGNIYSGRPTDYIFREHIVQDTQHILFLQNDAYLKRYRSAVRLLLGPAGCEQALPLQNAAAAYFVHNLVNTPEKFEDYLHNWGMGTPLTAICGHRGAQKDKDLTKLFYDNQKNWLELLNPGSAPPVGMFPIIKYVPAFLAKWKGQAAALRKNQQYFYKIMLDSAKDELRMHEAGRNPRPDGFLSLMARLLQEQDSKSGFDDHQLAYLGGGLFDAAVDTTYLSSLCFIKALGAHPEVLKRAQAEVDSVSSPDAPPRVENLDRLPYLKACFFEVLRWRPVAPVNLPHTLDADDTFRGYFLPKGTTILQNIWIDSHDPSLYSSPDTFNPDRYLANPYGTSLPAAQCQAEGRKVSYAFGSGRRQCPGNMFAQNGFLALAAKLIWAFDVVAKERGLDLSVETGFHGGLLLGSKPFEVEFRVRSERHRRAITEDCERTRVWLD</sequence>
<dbReference type="CDD" id="cd11065">
    <property type="entry name" value="CYP64-like"/>
    <property type="match status" value="1"/>
</dbReference>
<gene>
    <name evidence="9" type="ORF">N0V91_001314</name>
</gene>
<keyword evidence="3 7" id="KW-0560">Oxidoreductase</keyword>
<dbReference type="PANTHER" id="PTHR46300:SF2">
    <property type="entry name" value="CYTOCHROME P450 MONOOXYGENASE ALNH-RELATED"/>
    <property type="match status" value="1"/>
</dbReference>
<evidence type="ECO:0000256" key="7">
    <source>
        <dbReference type="RuleBase" id="RU000461"/>
    </source>
</evidence>
<keyword evidence="5 7" id="KW-0503">Monooxygenase</keyword>
<evidence type="ECO:0000256" key="3">
    <source>
        <dbReference type="ARBA" id="ARBA00023002"/>
    </source>
</evidence>
<evidence type="ECO:0000256" key="5">
    <source>
        <dbReference type="ARBA" id="ARBA00023033"/>
    </source>
</evidence>
<keyword evidence="8" id="KW-1133">Transmembrane helix</keyword>
<dbReference type="GO" id="GO:0020037">
    <property type="term" value="F:heme binding"/>
    <property type="evidence" value="ECO:0007669"/>
    <property type="project" value="InterPro"/>
</dbReference>
<dbReference type="PRINTS" id="PR00463">
    <property type="entry name" value="EP450I"/>
</dbReference>
<feature type="binding site" description="axial binding residue" evidence="6">
    <location>
        <position position="458"/>
    </location>
    <ligand>
        <name>heme</name>
        <dbReference type="ChEBI" id="CHEBI:30413"/>
    </ligand>
    <ligandPart>
        <name>Fe</name>
        <dbReference type="ChEBI" id="CHEBI:18248"/>
    </ligandPart>
</feature>
<comment type="cofactor">
    <cofactor evidence="6">
        <name>heme</name>
        <dbReference type="ChEBI" id="CHEBI:30413"/>
    </cofactor>
</comment>
<dbReference type="PROSITE" id="PS00086">
    <property type="entry name" value="CYTOCHROME_P450"/>
    <property type="match status" value="1"/>
</dbReference>
<evidence type="ECO:0008006" key="11">
    <source>
        <dbReference type="Google" id="ProtNLM"/>
    </source>
</evidence>
<keyword evidence="6 7" id="KW-0349">Heme</keyword>
<dbReference type="AlphaFoldDB" id="A0A9W9DB57"/>
<comment type="caution">
    <text evidence="9">The sequence shown here is derived from an EMBL/GenBank/DDBJ whole genome shotgun (WGS) entry which is preliminary data.</text>
</comment>
<dbReference type="InterPro" id="IPR050364">
    <property type="entry name" value="Cytochrome_P450_fung"/>
</dbReference>
<dbReference type="InterPro" id="IPR001128">
    <property type="entry name" value="Cyt_P450"/>
</dbReference>